<accession>A0A0B0EFZ5</accession>
<gene>
    <name evidence="2" type="ORF">SCABRO_02241</name>
</gene>
<evidence type="ECO:0000313" key="2">
    <source>
        <dbReference type="EMBL" id="KHE92012.1"/>
    </source>
</evidence>
<dbReference type="EMBL" id="JRYO01000156">
    <property type="protein sequence ID" value="KHE92012.1"/>
    <property type="molecule type" value="Genomic_DNA"/>
</dbReference>
<feature type="transmembrane region" description="Helical" evidence="1">
    <location>
        <begin position="59"/>
        <end position="78"/>
    </location>
</feature>
<keyword evidence="1" id="KW-0472">Membrane</keyword>
<organism evidence="2 3">
    <name type="scientific">Candidatus Scalindua brodae</name>
    <dbReference type="NCBI Taxonomy" id="237368"/>
    <lineage>
        <taxon>Bacteria</taxon>
        <taxon>Pseudomonadati</taxon>
        <taxon>Planctomycetota</taxon>
        <taxon>Candidatus Brocadiia</taxon>
        <taxon>Candidatus Brocadiales</taxon>
        <taxon>Candidatus Scalinduaceae</taxon>
        <taxon>Candidatus Scalindua</taxon>
    </lineage>
</organism>
<reference evidence="2 3" key="1">
    <citation type="submission" date="2014-10" db="EMBL/GenBank/DDBJ databases">
        <title>Draft genome of anammox bacterium scalindua brodae, obtained using differential coverage binning of sequence data from two enrichment reactors.</title>
        <authorList>
            <person name="Speth D.R."/>
            <person name="Russ L."/>
            <person name="Kartal B."/>
            <person name="Op den Camp H.J."/>
            <person name="Dutilh B.E."/>
            <person name="Jetten M.S."/>
        </authorList>
    </citation>
    <scope>NUCLEOTIDE SEQUENCE [LARGE SCALE GENOMIC DNA]</scope>
    <source>
        <strain evidence="2">RU1</strain>
    </source>
</reference>
<sequence>MMMRIKAVTRSLHSKGVDLFCFVQDLRIKIHCEMVKAFSFKYKIRDNVQRKKMMNSRKLNKVAVVFLFVLSLVPFFFAD</sequence>
<keyword evidence="1" id="KW-1133">Transmembrane helix</keyword>
<name>A0A0B0EFZ5_9BACT</name>
<proteinExistence type="predicted"/>
<dbReference type="Proteomes" id="UP000030652">
    <property type="component" value="Unassembled WGS sequence"/>
</dbReference>
<protein>
    <recommendedName>
        <fullName evidence="4">Transmembrane protein</fullName>
    </recommendedName>
</protein>
<evidence type="ECO:0000313" key="3">
    <source>
        <dbReference type="Proteomes" id="UP000030652"/>
    </source>
</evidence>
<evidence type="ECO:0008006" key="4">
    <source>
        <dbReference type="Google" id="ProtNLM"/>
    </source>
</evidence>
<comment type="caution">
    <text evidence="2">The sequence shown here is derived from an EMBL/GenBank/DDBJ whole genome shotgun (WGS) entry which is preliminary data.</text>
</comment>
<dbReference type="AlphaFoldDB" id="A0A0B0EFZ5"/>
<evidence type="ECO:0000256" key="1">
    <source>
        <dbReference type="SAM" id="Phobius"/>
    </source>
</evidence>
<keyword evidence="1" id="KW-0812">Transmembrane</keyword>